<evidence type="ECO:0000256" key="5">
    <source>
        <dbReference type="SAM" id="MobiDB-lite"/>
    </source>
</evidence>
<dbReference type="KEGG" id="ria:C7V51_13840"/>
<evidence type="ECO:0000259" key="6">
    <source>
        <dbReference type="Pfam" id="PF18085"/>
    </source>
</evidence>
<keyword evidence="4" id="KW-0067">ATP-binding</keyword>
<evidence type="ECO:0000313" key="8">
    <source>
        <dbReference type="Proteomes" id="UP000283946"/>
    </source>
</evidence>
<gene>
    <name evidence="7" type="ORF">C7V51_13840</name>
</gene>
<dbReference type="EMBL" id="CP028130">
    <property type="protein sequence ID" value="AZZ56834.1"/>
    <property type="molecule type" value="Genomic_DNA"/>
</dbReference>
<keyword evidence="1" id="KW-0808">Transferase</keyword>
<dbReference type="Pfam" id="PF18085">
    <property type="entry name" value="Mak_N_cap"/>
    <property type="match status" value="1"/>
</dbReference>
<dbReference type="RefSeq" id="WP_104266040.1">
    <property type="nucleotide sequence ID" value="NZ_CP028130.1"/>
</dbReference>
<evidence type="ECO:0000256" key="2">
    <source>
        <dbReference type="ARBA" id="ARBA00022741"/>
    </source>
</evidence>
<feature type="domain" description="Maltokinase N-terminal cap" evidence="6">
    <location>
        <begin position="20"/>
        <end position="100"/>
    </location>
</feature>
<protein>
    <recommendedName>
        <fullName evidence="6">Maltokinase N-terminal cap domain-containing protein</fullName>
    </recommendedName>
</protein>
<keyword evidence="2" id="KW-0547">Nucleotide-binding</keyword>
<accession>A0AAD1ENS9</accession>
<evidence type="ECO:0000313" key="7">
    <source>
        <dbReference type="EMBL" id="AZZ56834.1"/>
    </source>
</evidence>
<dbReference type="Proteomes" id="UP000283946">
    <property type="component" value="Chromosome"/>
</dbReference>
<reference evidence="7 8" key="1">
    <citation type="submission" date="2018-03" db="EMBL/GenBank/DDBJ databases">
        <title>Bacteriophage NCPPB3778 and a type I-E CRISPR drive the evolution of the US Biological Select Agent, Rathayibacter toxicus.</title>
        <authorList>
            <person name="Davis E.W.II."/>
            <person name="Tabima J.F."/>
            <person name="Weisberg A.J."/>
            <person name="Dantas Lopes L."/>
            <person name="Wiseman M.S."/>
            <person name="Wiseman M.S."/>
            <person name="Pupko T."/>
            <person name="Belcher M.S."/>
            <person name="Sechler A.J."/>
            <person name="Tancos M.A."/>
            <person name="Schroeder B.K."/>
            <person name="Murray T.D."/>
            <person name="Luster D.G."/>
            <person name="Schneider W.L."/>
            <person name="Rogers E."/>
            <person name="Andreote F.D."/>
            <person name="Grunwald N.J."/>
            <person name="Putnam M.L."/>
            <person name="Chang J.H."/>
        </authorList>
    </citation>
    <scope>NUCLEOTIDE SEQUENCE [LARGE SCALE GENOMIC DNA]</scope>
    <source>
        <strain evidence="7 8">NCCPB 2253</strain>
    </source>
</reference>
<dbReference type="GO" id="GO:0016301">
    <property type="term" value="F:kinase activity"/>
    <property type="evidence" value="ECO:0007669"/>
    <property type="project" value="UniProtKB-KW"/>
</dbReference>
<feature type="compositionally biased region" description="Low complexity" evidence="5">
    <location>
        <begin position="154"/>
        <end position="164"/>
    </location>
</feature>
<dbReference type="AlphaFoldDB" id="A0AAD1ENS9"/>
<evidence type="ECO:0000256" key="1">
    <source>
        <dbReference type="ARBA" id="ARBA00022679"/>
    </source>
</evidence>
<name>A0AAD1ENS9_9MICO</name>
<dbReference type="GO" id="GO:0005524">
    <property type="term" value="F:ATP binding"/>
    <property type="evidence" value="ECO:0007669"/>
    <property type="project" value="UniProtKB-KW"/>
</dbReference>
<evidence type="ECO:0000256" key="3">
    <source>
        <dbReference type="ARBA" id="ARBA00022777"/>
    </source>
</evidence>
<evidence type="ECO:0000256" key="4">
    <source>
        <dbReference type="ARBA" id="ARBA00022840"/>
    </source>
</evidence>
<sequence length="204" mass="21753">MAQLHRATITPGKLEIVEAWAPTQPWCAVGGFSQLGAYRFDDPAGRVGSETLLVQAPGQPPLQVPLTYRDTPLPGGEEWLLATAEHSVLGRRWVYDGMHDPVAVAAFVAAIHSGAGEAEQYVEEDGQRVRCPPTVMVRGSGTSAGSVHPPASMSTRSDSRTTTTETDDGTLVLARVLDAPFLLGERILVGAWRDATPLTLATLL</sequence>
<organism evidence="7 8">
    <name type="scientific">Rathayibacter iranicus</name>
    <dbReference type="NCBI Taxonomy" id="59737"/>
    <lineage>
        <taxon>Bacteria</taxon>
        <taxon>Bacillati</taxon>
        <taxon>Actinomycetota</taxon>
        <taxon>Actinomycetes</taxon>
        <taxon>Micrococcales</taxon>
        <taxon>Microbacteriaceae</taxon>
        <taxon>Rathayibacter</taxon>
    </lineage>
</organism>
<dbReference type="InterPro" id="IPR040999">
    <property type="entry name" value="Mak_N_cap"/>
</dbReference>
<proteinExistence type="predicted"/>
<feature type="region of interest" description="Disordered" evidence="5">
    <location>
        <begin position="138"/>
        <end position="166"/>
    </location>
</feature>
<keyword evidence="3" id="KW-0418">Kinase</keyword>